<evidence type="ECO:0008006" key="4">
    <source>
        <dbReference type="Google" id="ProtNLM"/>
    </source>
</evidence>
<dbReference type="RefSeq" id="WP_143141250.1">
    <property type="nucleotide sequence ID" value="NZ_FOMX01000035.1"/>
</dbReference>
<evidence type="ECO:0000313" key="2">
    <source>
        <dbReference type="EMBL" id="SFF21083.1"/>
    </source>
</evidence>
<dbReference type="InterPro" id="IPR009078">
    <property type="entry name" value="Ferritin-like_SF"/>
</dbReference>
<dbReference type="PANTHER" id="PTHR38081:SF1">
    <property type="entry name" value="WAP DOMAIN-CONTAINING PROTEIN"/>
    <property type="match status" value="1"/>
</dbReference>
<name>A0A1I2GVB7_9BACT</name>
<feature type="chain" id="PRO_5011767350" description="Ferritin-like domain-containing protein" evidence="1">
    <location>
        <begin position="22"/>
        <end position="365"/>
    </location>
</feature>
<accession>A0A1I2GVB7</accession>
<dbReference type="PROSITE" id="PS51257">
    <property type="entry name" value="PROKAR_LIPOPROTEIN"/>
    <property type="match status" value="1"/>
</dbReference>
<organism evidence="2 3">
    <name type="scientific">Nannocystis exedens</name>
    <dbReference type="NCBI Taxonomy" id="54"/>
    <lineage>
        <taxon>Bacteria</taxon>
        <taxon>Pseudomonadati</taxon>
        <taxon>Myxococcota</taxon>
        <taxon>Polyangia</taxon>
        <taxon>Nannocystales</taxon>
        <taxon>Nannocystaceae</taxon>
        <taxon>Nannocystis</taxon>
    </lineage>
</organism>
<dbReference type="Proteomes" id="UP000199400">
    <property type="component" value="Unassembled WGS sequence"/>
</dbReference>
<gene>
    <name evidence="2" type="ORF">SAMN02745121_07524</name>
</gene>
<sequence>MTDPYRLFLSTILLALGSACAVEGEACMAVDPSVEVCPAPEDVDRDKLRGGCGSKVRRILGEGERVENISEVAEEEKDWVPGCCYPVKETKPDCVYGRPVRVEGEPVLAATAADDRWAAALAVTGSALPPAVREELVVRWTRAALDEHASVAAFSRVALDLMRHGAPPELIEQAHAAALDEVRHARHGFAIASAIGGRPIGPGAFPLGPSVPLAPDLAAVAVEAALDGCIGETVASLLAWEAAAVCEEPAIREVLRGIAEDEQRHALLGWRTVAWAIRHGGAAVRTAVAEVFAAAAREGVAVPLPGTLDDATVLARVGLLDRATSQRHAARTLHQVILPAARDLLAYGAAQPRADQADAAALHSA</sequence>
<evidence type="ECO:0000256" key="1">
    <source>
        <dbReference type="SAM" id="SignalP"/>
    </source>
</evidence>
<dbReference type="Gene3D" id="1.10.620.20">
    <property type="entry name" value="Ribonucleotide Reductase, subunit A"/>
    <property type="match status" value="1"/>
</dbReference>
<keyword evidence="3" id="KW-1185">Reference proteome</keyword>
<dbReference type="InterPro" id="IPR012348">
    <property type="entry name" value="RNR-like"/>
</dbReference>
<dbReference type="EMBL" id="FOMX01000035">
    <property type="protein sequence ID" value="SFF21083.1"/>
    <property type="molecule type" value="Genomic_DNA"/>
</dbReference>
<dbReference type="GO" id="GO:0016491">
    <property type="term" value="F:oxidoreductase activity"/>
    <property type="evidence" value="ECO:0007669"/>
    <property type="project" value="InterPro"/>
</dbReference>
<keyword evidence="1" id="KW-0732">Signal</keyword>
<dbReference type="CDD" id="cd00657">
    <property type="entry name" value="Ferritin_like"/>
    <property type="match status" value="1"/>
</dbReference>
<dbReference type="SUPFAM" id="SSF47240">
    <property type="entry name" value="Ferritin-like"/>
    <property type="match status" value="1"/>
</dbReference>
<proteinExistence type="predicted"/>
<dbReference type="PANTHER" id="PTHR38081">
    <property type="entry name" value="WAP DOMAIN-CONTAINING PROTEIN"/>
    <property type="match status" value="1"/>
</dbReference>
<protein>
    <recommendedName>
        <fullName evidence="4">Ferritin-like domain-containing protein</fullName>
    </recommendedName>
</protein>
<evidence type="ECO:0000313" key="3">
    <source>
        <dbReference type="Proteomes" id="UP000199400"/>
    </source>
</evidence>
<dbReference type="AlphaFoldDB" id="A0A1I2GVB7"/>
<reference evidence="3" key="1">
    <citation type="submission" date="2016-10" db="EMBL/GenBank/DDBJ databases">
        <authorList>
            <person name="Varghese N."/>
            <person name="Submissions S."/>
        </authorList>
    </citation>
    <scope>NUCLEOTIDE SEQUENCE [LARGE SCALE GENOMIC DNA]</scope>
    <source>
        <strain evidence="3">ATCC 25963</strain>
    </source>
</reference>
<feature type="signal peptide" evidence="1">
    <location>
        <begin position="1"/>
        <end position="21"/>
    </location>
</feature>